<dbReference type="Gene3D" id="1.25.40.10">
    <property type="entry name" value="Tetratricopeptide repeat domain"/>
    <property type="match status" value="1"/>
</dbReference>
<evidence type="ECO:0000313" key="3">
    <source>
        <dbReference type="Proteomes" id="UP000183975"/>
    </source>
</evidence>
<reference evidence="2 3" key="1">
    <citation type="submission" date="2016-11" db="EMBL/GenBank/DDBJ databases">
        <authorList>
            <person name="Jaros S."/>
            <person name="Januszkiewicz K."/>
            <person name="Wedrychowicz H."/>
        </authorList>
    </citation>
    <scope>NUCLEOTIDE SEQUENCE [LARGE SCALE GENOMIC DNA]</scope>
    <source>
        <strain evidence="2 3">DSM 14214</strain>
    </source>
</reference>
<proteinExistence type="predicted"/>
<dbReference type="RefSeq" id="WP_072849538.1">
    <property type="nucleotide sequence ID" value="NZ_FRAH01000010.1"/>
</dbReference>
<keyword evidence="1" id="KW-0812">Transmembrane</keyword>
<feature type="transmembrane region" description="Helical" evidence="1">
    <location>
        <begin position="62"/>
        <end position="86"/>
    </location>
</feature>
<evidence type="ECO:0000313" key="2">
    <source>
        <dbReference type="EMBL" id="SHJ94300.1"/>
    </source>
</evidence>
<name>A0A1M6NF30_9FIRM</name>
<evidence type="ECO:0000256" key="1">
    <source>
        <dbReference type="SAM" id="Phobius"/>
    </source>
</evidence>
<keyword evidence="1" id="KW-1133">Transmembrane helix</keyword>
<organism evidence="2 3">
    <name type="scientific">Anaerotignum lactatifermentans DSM 14214</name>
    <dbReference type="NCBI Taxonomy" id="1121323"/>
    <lineage>
        <taxon>Bacteria</taxon>
        <taxon>Bacillati</taxon>
        <taxon>Bacillota</taxon>
        <taxon>Clostridia</taxon>
        <taxon>Lachnospirales</taxon>
        <taxon>Anaerotignaceae</taxon>
        <taxon>Anaerotignum</taxon>
    </lineage>
</organism>
<dbReference type="AlphaFoldDB" id="A0A1M6NF30"/>
<accession>A0A1M6NF30</accession>
<keyword evidence="3" id="KW-1185">Reference proteome</keyword>
<dbReference type="OrthoDB" id="2057333at2"/>
<sequence length="291" mass="33839">MKEQIEKLYEKYKRGKLKAVIICVIAYFAMMGVVSMFLGSPFPHKTQILFMETMANGWINTHGYLLILCGIIGIIVGMGSILYQIIHDFEKFDKILLEECDTKKYLELMEYAVSYGTEIKPKDFQKSVFTLVQQRYVLALMAEHRFPKAMAYLQNHWQGKKTTNLYRNTTLSVQLASSFENRSEEEFAGLYQKGEKLFRKNGIFLGKKLFLEGKYADAVELLQNIQKKTNYQEVQRQYMLAMCYEALKETEQASICMEYVAKYGNTTPCRYAAEQWKKENASIILSELMTE</sequence>
<gene>
    <name evidence="2" type="ORF">SAMN02745138_00843</name>
</gene>
<dbReference type="Proteomes" id="UP000183975">
    <property type="component" value="Unassembled WGS sequence"/>
</dbReference>
<dbReference type="InterPro" id="IPR011990">
    <property type="entry name" value="TPR-like_helical_dom_sf"/>
</dbReference>
<protein>
    <recommendedName>
        <fullName evidence="4">Tetratricopeptide repeat-containing protein</fullName>
    </recommendedName>
</protein>
<dbReference type="EMBL" id="FRAH01000010">
    <property type="protein sequence ID" value="SHJ94300.1"/>
    <property type="molecule type" value="Genomic_DNA"/>
</dbReference>
<evidence type="ECO:0008006" key="4">
    <source>
        <dbReference type="Google" id="ProtNLM"/>
    </source>
</evidence>
<keyword evidence="1" id="KW-0472">Membrane</keyword>
<feature type="transmembrane region" description="Helical" evidence="1">
    <location>
        <begin position="20"/>
        <end position="42"/>
    </location>
</feature>